<dbReference type="GeneID" id="27706520"/>
<gene>
    <name evidence="1" type="ORF">Z520_00774</name>
</gene>
<organism evidence="1 2">
    <name type="scientific">Fonsecaea multimorphosa CBS 102226</name>
    <dbReference type="NCBI Taxonomy" id="1442371"/>
    <lineage>
        <taxon>Eukaryota</taxon>
        <taxon>Fungi</taxon>
        <taxon>Dikarya</taxon>
        <taxon>Ascomycota</taxon>
        <taxon>Pezizomycotina</taxon>
        <taxon>Eurotiomycetes</taxon>
        <taxon>Chaetothyriomycetidae</taxon>
        <taxon>Chaetothyriales</taxon>
        <taxon>Herpotrichiellaceae</taxon>
        <taxon>Fonsecaea</taxon>
    </lineage>
</organism>
<dbReference type="EMBL" id="KN848062">
    <property type="protein sequence ID" value="KIY04082.1"/>
    <property type="molecule type" value="Genomic_DNA"/>
</dbReference>
<name>A0A0D2J3V5_9EURO</name>
<dbReference type="OrthoDB" id="10255128at2759"/>
<dbReference type="InterPro" id="IPR050849">
    <property type="entry name" value="HAD-like_hydrolase_phosphatase"/>
</dbReference>
<sequence>MRKAPPRIVLDWDGTLTRRDTLHVVAGIGYKRNRHRGGRDLMPWDQIVQAYISDYTAHRDSYRPAKSQRTTVGQESAWLASLGEVERRSVQRVRGAGVFADVTEEDVCEAAEDAVRGGEVQLRDGWKDVLAGASRCARSETAAAEATARPPLAIISVNWSAAFIRACLSAAAALGDCPPPMKDTVDSIEILSNHLACEPSENTSGTTTSIHTSADKLEALNRLRESGNGDILYVGDSATDFDCLVAADVGICVRDEPLGSGQAELKECLERVGVEVSRLDWDKWIEYQRGGHRGPRQGKHSVVWWVADLREVASFVEKYCDLD</sequence>
<dbReference type="SUPFAM" id="SSF56784">
    <property type="entry name" value="HAD-like"/>
    <property type="match status" value="1"/>
</dbReference>
<proteinExistence type="predicted"/>
<dbReference type="STRING" id="1442371.A0A0D2J3V5"/>
<dbReference type="RefSeq" id="XP_016638204.1">
    <property type="nucleotide sequence ID" value="XM_016771294.1"/>
</dbReference>
<dbReference type="AlphaFoldDB" id="A0A0D2J3V5"/>
<dbReference type="Gene3D" id="3.40.50.1000">
    <property type="entry name" value="HAD superfamily/HAD-like"/>
    <property type="match status" value="1"/>
</dbReference>
<keyword evidence="2" id="KW-1185">Reference proteome</keyword>
<evidence type="ECO:0000313" key="2">
    <source>
        <dbReference type="Proteomes" id="UP000053411"/>
    </source>
</evidence>
<dbReference type="InterPro" id="IPR036412">
    <property type="entry name" value="HAD-like_sf"/>
</dbReference>
<accession>A0A0D2J3V5</accession>
<dbReference type="Proteomes" id="UP000053411">
    <property type="component" value="Unassembled WGS sequence"/>
</dbReference>
<dbReference type="PANTHER" id="PTHR28181:SF1">
    <property type="entry name" value="COLD TOLERANCE PROTEIN 1"/>
    <property type="match status" value="1"/>
</dbReference>
<dbReference type="VEuPathDB" id="FungiDB:Z520_00774"/>
<evidence type="ECO:0000313" key="1">
    <source>
        <dbReference type="EMBL" id="KIY04082.1"/>
    </source>
</evidence>
<protein>
    <submittedName>
        <fullName evidence="1">Uncharacterized protein</fullName>
    </submittedName>
</protein>
<dbReference type="InterPro" id="IPR023214">
    <property type="entry name" value="HAD_sf"/>
</dbReference>
<reference evidence="1 2" key="1">
    <citation type="submission" date="2015-01" db="EMBL/GenBank/DDBJ databases">
        <title>The Genome Sequence of Fonsecaea multimorphosa CBS 102226.</title>
        <authorList>
            <consortium name="The Broad Institute Genomics Platform"/>
            <person name="Cuomo C."/>
            <person name="de Hoog S."/>
            <person name="Gorbushina A."/>
            <person name="Stielow B."/>
            <person name="Teixiera M."/>
            <person name="Abouelleil A."/>
            <person name="Chapman S.B."/>
            <person name="Priest M."/>
            <person name="Young S.K."/>
            <person name="Wortman J."/>
            <person name="Nusbaum C."/>
            <person name="Birren B."/>
        </authorList>
    </citation>
    <scope>NUCLEOTIDE SEQUENCE [LARGE SCALE GENOMIC DNA]</scope>
    <source>
        <strain evidence="1 2">CBS 102226</strain>
    </source>
</reference>
<dbReference type="PANTHER" id="PTHR28181">
    <property type="entry name" value="UPF0655 PROTEIN YCR015C"/>
    <property type="match status" value="1"/>
</dbReference>